<dbReference type="Proteomes" id="UP000215563">
    <property type="component" value="Unassembled WGS sequence"/>
</dbReference>
<feature type="transmembrane region" description="Helical" evidence="1">
    <location>
        <begin position="429"/>
        <end position="452"/>
    </location>
</feature>
<dbReference type="RefSeq" id="WP_020635387.1">
    <property type="nucleotide sequence ID" value="NZ_KB913032.1"/>
</dbReference>
<feature type="transmembrane region" description="Helical" evidence="1">
    <location>
        <begin position="386"/>
        <end position="409"/>
    </location>
</feature>
<feature type="transmembrane region" description="Helical" evidence="1">
    <location>
        <begin position="235"/>
        <end position="253"/>
    </location>
</feature>
<feature type="transmembrane region" description="Helical" evidence="1">
    <location>
        <begin position="294"/>
        <end position="312"/>
    </location>
</feature>
<evidence type="ECO:0000313" key="3">
    <source>
        <dbReference type="Proteomes" id="UP000215563"/>
    </source>
</evidence>
<organism evidence="2 3">
    <name type="scientific">Amycolatopsis alba DSM 44262</name>
    <dbReference type="NCBI Taxonomy" id="1125972"/>
    <lineage>
        <taxon>Bacteria</taxon>
        <taxon>Bacillati</taxon>
        <taxon>Actinomycetota</taxon>
        <taxon>Actinomycetes</taxon>
        <taxon>Pseudonocardiales</taxon>
        <taxon>Pseudonocardiaceae</taxon>
        <taxon>Amycolatopsis</taxon>
    </lineage>
</organism>
<sequence length="530" mass="54464">MGTLSGTGELIRLAFHRDRVRIPLWTLACVVTTAGAAAATADLYPSERERTVFAEGVNAVPALVAFYGRIYDPSSLGAAAVLKLTGFGAALVALLMIFTVVRHTRAEEESGRLELIGAGALGRHAALAAGLVVAATTSLAIGVLTAVGLIVAGLPVAGSLALGLGWTMAGWVFGAIAAVTAQLSRTARLATGGAASVLGVTYLVRAVGDSGPEWLSWFSPIGWVQQIRPFAGERWWVALISVAVTLQLALVAVRLGDRRDMGAGVLAERPGPARAGRSLRGTGGLLWRLNRSTLLAWTSVYLVLGLVLGNLANGIGRFLDNPKAERLITALGGQQALTDAFFAAELGISGVIAAVYAMSVVVRLHNEEQALHVEQLLATPVTRTRLLAGYVLLAVAGSAIPLAAAGLGAGLSSGLQTGRPGADIGRLTAAALVQLPAVWVLAGLACALFGLLPRRLGAVWAVLAAIVVVGEFGVVFGVPQAILNLSPFTHLPSLPGSTAGITALPWLVLLAAGLTALGMAGFRRRDIGTS</sequence>
<feature type="transmembrane region" description="Helical" evidence="1">
    <location>
        <begin position="160"/>
        <end position="180"/>
    </location>
</feature>
<feature type="transmembrane region" description="Helical" evidence="1">
    <location>
        <begin position="459"/>
        <end position="483"/>
    </location>
</feature>
<dbReference type="OrthoDB" id="2014935at2"/>
<feature type="transmembrane region" description="Helical" evidence="1">
    <location>
        <begin position="187"/>
        <end position="208"/>
    </location>
</feature>
<feature type="transmembrane region" description="Helical" evidence="1">
    <location>
        <begin position="22"/>
        <end position="44"/>
    </location>
</feature>
<feature type="transmembrane region" description="Helical" evidence="1">
    <location>
        <begin position="340"/>
        <end position="365"/>
    </location>
</feature>
<keyword evidence="1" id="KW-1133">Transmembrane helix</keyword>
<protein>
    <submittedName>
        <fullName evidence="2">ABC transporter permease</fullName>
    </submittedName>
</protein>
<gene>
    <name evidence="2" type="ORF">CFP75_31325</name>
</gene>
<reference evidence="2 3" key="1">
    <citation type="submission" date="2017-07" db="EMBL/GenBank/DDBJ databases">
        <title>Amycolatopsis alba DSM 44262 Genome sequencing and assembly.</title>
        <authorList>
            <person name="Kaur N."/>
            <person name="Mayilraj S."/>
        </authorList>
    </citation>
    <scope>NUCLEOTIDE SEQUENCE [LARGE SCALE GENOMIC DNA]</scope>
    <source>
        <strain evidence="2 3">DSM 44262</strain>
    </source>
</reference>
<dbReference type="AlphaFoldDB" id="A0A229RG21"/>
<proteinExistence type="predicted"/>
<accession>A0A229RG21</accession>
<feature type="transmembrane region" description="Helical" evidence="1">
    <location>
        <begin position="121"/>
        <end position="154"/>
    </location>
</feature>
<keyword evidence="1" id="KW-0812">Transmembrane</keyword>
<dbReference type="EMBL" id="NMQU01000104">
    <property type="protein sequence ID" value="OXM45439.1"/>
    <property type="molecule type" value="Genomic_DNA"/>
</dbReference>
<evidence type="ECO:0000313" key="2">
    <source>
        <dbReference type="EMBL" id="OXM45439.1"/>
    </source>
</evidence>
<comment type="caution">
    <text evidence="2">The sequence shown here is derived from an EMBL/GenBank/DDBJ whole genome shotgun (WGS) entry which is preliminary data.</text>
</comment>
<keyword evidence="3" id="KW-1185">Reference proteome</keyword>
<feature type="transmembrane region" description="Helical" evidence="1">
    <location>
        <begin position="503"/>
        <end position="522"/>
    </location>
</feature>
<name>A0A229RG21_AMYAL</name>
<evidence type="ECO:0000256" key="1">
    <source>
        <dbReference type="SAM" id="Phobius"/>
    </source>
</evidence>
<keyword evidence="1" id="KW-0472">Membrane</keyword>
<feature type="transmembrane region" description="Helical" evidence="1">
    <location>
        <begin position="76"/>
        <end position="101"/>
    </location>
</feature>